<keyword evidence="19" id="KW-1185">Reference proteome</keyword>
<dbReference type="EMBL" id="SNYJ01000005">
    <property type="protein sequence ID" value="TDQ40751.1"/>
    <property type="molecule type" value="Genomic_DNA"/>
</dbReference>
<name>A0A4R6U3W5_9BACI</name>
<comment type="domain">
    <text evidence="15">Consists of two distinct domains; an N-terminal heme-containing oxygen-binding domain and a C-terminal reductase domain with binding sites for FAD and NAD(P)H.</text>
</comment>
<evidence type="ECO:0000313" key="18">
    <source>
        <dbReference type="EMBL" id="TDQ40751.1"/>
    </source>
</evidence>
<dbReference type="EC" id="1.14.12.17" evidence="15"/>
<evidence type="ECO:0000256" key="4">
    <source>
        <dbReference type="ARBA" id="ARBA00022617"/>
    </source>
</evidence>
<dbReference type="FunFam" id="2.40.30.10:FF:000034">
    <property type="entry name" value="Flavohemoprotein"/>
    <property type="match status" value="1"/>
</dbReference>
<comment type="similarity">
    <text evidence="1 15">In the C-terminal section; belongs to the flavoprotein pyridine nucleotide cytochrome reductase family.</text>
</comment>
<dbReference type="Gene3D" id="2.40.30.10">
    <property type="entry name" value="Translation factors"/>
    <property type="match status" value="1"/>
</dbReference>
<keyword evidence="4 15" id="KW-0349">Heme</keyword>
<keyword evidence="6 15" id="KW-0285">Flavoprotein</keyword>
<feature type="active site" description="Charge relay system" evidence="15">
    <location>
        <position position="101"/>
    </location>
</feature>
<dbReference type="InterPro" id="IPR012292">
    <property type="entry name" value="Globin/Proto"/>
</dbReference>
<feature type="site" description="Involved in heme-bound ligand stabilization and O-O bond activation" evidence="15">
    <location>
        <position position="35"/>
    </location>
</feature>
<dbReference type="NCBIfam" id="NF009805">
    <property type="entry name" value="PRK13289.1"/>
    <property type="match status" value="1"/>
</dbReference>
<sequence length="408" mass="45668">MENSNQVLDEKTIAVIKQTVPVLQAHGNEITKTFYKRMLTGHPELNHIFNQTNQSKGAQPRALAQTVYAAAANIDQLDTILPHVKQIAQKHTSLNIRPEQYPIVGHYLLGAIKEVLGAAADDTILDAWAKAYGVIANIFIFIEKEMYTQKRVQVGGWEGFRDFTVIKKRKESDVITSFYLKPTDDGPVAAFEPGQYITVKAHIEGQSFTQLRQYSLSDAPDKAYYRISVKREDGSDQCPSGIVSTYLHRHVQEGDILPLSAPSGEFTLQHQETKPLVLISGGVGLTPLMSILETVIEKQPERQVLFIHAAHTGTQHAMKDRVRTIAKERSNVTAYTVYAQPEEKDIFDKQGRIDDAWLQQVLPASPASYYFCGPKGFMKDIYLALKKKNVPTTDIHFEIFGPAEDITA</sequence>
<dbReference type="Pfam" id="PF00175">
    <property type="entry name" value="NAD_binding_1"/>
    <property type="match status" value="1"/>
</dbReference>
<evidence type="ECO:0000256" key="10">
    <source>
        <dbReference type="ARBA" id="ARBA00023002"/>
    </source>
</evidence>
<dbReference type="PRINTS" id="PR00371">
    <property type="entry name" value="FPNCR"/>
</dbReference>
<evidence type="ECO:0000256" key="6">
    <source>
        <dbReference type="ARBA" id="ARBA00022630"/>
    </source>
</evidence>
<proteinExistence type="inferred from homology"/>
<dbReference type="PANTHER" id="PTHR43396:SF3">
    <property type="entry name" value="FLAVOHEMOPROTEIN"/>
    <property type="match status" value="1"/>
</dbReference>
<evidence type="ECO:0000256" key="5">
    <source>
        <dbReference type="ARBA" id="ARBA00022621"/>
    </source>
</evidence>
<dbReference type="PROSITE" id="PS51384">
    <property type="entry name" value="FAD_FR"/>
    <property type="match status" value="1"/>
</dbReference>
<dbReference type="GO" id="GO:0046872">
    <property type="term" value="F:metal ion binding"/>
    <property type="evidence" value="ECO:0007669"/>
    <property type="project" value="UniProtKB-KW"/>
</dbReference>
<evidence type="ECO:0000256" key="8">
    <source>
        <dbReference type="ARBA" id="ARBA00022827"/>
    </source>
</evidence>
<dbReference type="InterPro" id="IPR009050">
    <property type="entry name" value="Globin-like_sf"/>
</dbReference>
<dbReference type="InterPro" id="IPR039261">
    <property type="entry name" value="FNR_nucleotide-bd"/>
</dbReference>
<dbReference type="SUPFAM" id="SSF52343">
    <property type="entry name" value="Ferredoxin reductase-like, C-terminal NADP-linked domain"/>
    <property type="match status" value="1"/>
</dbReference>
<feature type="binding site" evidence="15">
    <location>
        <begin position="282"/>
        <end position="287"/>
    </location>
    <ligand>
        <name>NADP(+)</name>
        <dbReference type="ChEBI" id="CHEBI:58349"/>
    </ligand>
</feature>
<evidence type="ECO:0000313" key="19">
    <source>
        <dbReference type="Proteomes" id="UP000295632"/>
    </source>
</evidence>
<feature type="site" description="Influences the redox potential of the prosthetic heme and FAD groups" evidence="15">
    <location>
        <position position="90"/>
    </location>
</feature>
<evidence type="ECO:0000256" key="12">
    <source>
        <dbReference type="ARBA" id="ARBA00023027"/>
    </source>
</evidence>
<dbReference type="InterPro" id="IPR000971">
    <property type="entry name" value="Globin"/>
</dbReference>
<dbReference type="Pfam" id="PF00970">
    <property type="entry name" value="FAD_binding_6"/>
    <property type="match status" value="1"/>
</dbReference>
<evidence type="ECO:0000256" key="15">
    <source>
        <dbReference type="HAMAP-Rule" id="MF_01252"/>
    </source>
</evidence>
<dbReference type="AlphaFoldDB" id="A0A4R6U3W5"/>
<comment type="function">
    <text evidence="15">Is involved in NO detoxification in an aerobic process, termed nitric oxide dioxygenase (NOD) reaction that utilizes O(2) and NAD(P)H to convert NO to nitrate, which protects the bacterium from various noxious nitrogen compounds. Therefore, plays a central role in the inducible response to nitrosative stress.</text>
</comment>
<dbReference type="InterPro" id="IPR001433">
    <property type="entry name" value="OxRdtase_FAD/NAD-bd"/>
</dbReference>
<dbReference type="GO" id="GO:0046210">
    <property type="term" value="P:nitric oxide catabolic process"/>
    <property type="evidence" value="ECO:0007669"/>
    <property type="project" value="TreeGrafter"/>
</dbReference>
<accession>A0A4R6U3W5</accession>
<dbReference type="GO" id="GO:0019825">
    <property type="term" value="F:oxygen binding"/>
    <property type="evidence" value="ECO:0007669"/>
    <property type="project" value="InterPro"/>
</dbReference>
<dbReference type="GO" id="GO:0008941">
    <property type="term" value="F:nitric oxide dioxygenase NAD(P)H activity"/>
    <property type="evidence" value="ECO:0007669"/>
    <property type="project" value="UniProtKB-UniRule"/>
</dbReference>
<dbReference type="CDD" id="cd14777">
    <property type="entry name" value="Yhb1-globin-like"/>
    <property type="match status" value="1"/>
</dbReference>
<dbReference type="InterPro" id="IPR008333">
    <property type="entry name" value="Cbr1-like_FAD-bd_dom"/>
</dbReference>
<keyword evidence="18" id="KW-0223">Dioxygenase</keyword>
<dbReference type="Gene3D" id="3.40.50.80">
    <property type="entry name" value="Nucleotide-binding domain of ferredoxin-NADP reductase (FNR) module"/>
    <property type="match status" value="1"/>
</dbReference>
<dbReference type="InterPro" id="IPR001709">
    <property type="entry name" value="Flavoprot_Pyr_Nucl_cyt_Rdtase"/>
</dbReference>
<dbReference type="PANTHER" id="PTHR43396">
    <property type="entry name" value="FLAVOHEMOPROTEIN"/>
    <property type="match status" value="1"/>
</dbReference>
<dbReference type="OrthoDB" id="9801223at2"/>
<dbReference type="FunFam" id="3.40.50.80:FF:000010">
    <property type="entry name" value="Flavohemoprotein"/>
    <property type="match status" value="1"/>
</dbReference>
<dbReference type="Gene3D" id="1.10.490.10">
    <property type="entry name" value="Globins"/>
    <property type="match status" value="1"/>
</dbReference>
<evidence type="ECO:0000256" key="3">
    <source>
        <dbReference type="ARBA" id="ARBA00022448"/>
    </source>
</evidence>
<feature type="binding site" evidence="15">
    <location>
        <position position="196"/>
    </location>
    <ligand>
        <name>FAD</name>
        <dbReference type="ChEBI" id="CHEBI:57692"/>
    </ligand>
</feature>
<feature type="region of interest" description="Reductase" evidence="15">
    <location>
        <begin position="155"/>
        <end position="408"/>
    </location>
</feature>
<dbReference type="SUPFAM" id="SSF46458">
    <property type="entry name" value="Globin-like"/>
    <property type="match status" value="1"/>
</dbReference>
<evidence type="ECO:0000259" key="16">
    <source>
        <dbReference type="PROSITE" id="PS01033"/>
    </source>
</evidence>
<dbReference type="SUPFAM" id="SSF63380">
    <property type="entry name" value="Riboflavin synthase domain-like"/>
    <property type="match status" value="1"/>
</dbReference>
<feature type="active site" description="Charge relay system" evidence="15">
    <location>
        <position position="143"/>
    </location>
</feature>
<dbReference type="FunFam" id="1.10.490.10:FF:000003">
    <property type="entry name" value="Flavohemoprotein"/>
    <property type="match status" value="1"/>
</dbReference>
<feature type="site" description="Influences the redox potential of the prosthetic heme and FAD groups" evidence="15">
    <location>
        <position position="398"/>
    </location>
</feature>
<feature type="binding site" evidence="15">
    <location>
        <begin position="212"/>
        <end position="215"/>
    </location>
    <ligand>
        <name>FAD</name>
        <dbReference type="ChEBI" id="CHEBI:57692"/>
    </ligand>
</feature>
<feature type="binding site" description="proximal binding residue" evidence="15">
    <location>
        <position position="91"/>
    </location>
    <ligand>
        <name>heme b</name>
        <dbReference type="ChEBI" id="CHEBI:60344"/>
    </ligand>
    <ligandPart>
        <name>Fe</name>
        <dbReference type="ChEBI" id="CHEBI:18248"/>
    </ligandPart>
</feature>
<feature type="domain" description="FAD-binding FR-type" evidence="17">
    <location>
        <begin position="158"/>
        <end position="269"/>
    </location>
</feature>
<evidence type="ECO:0000256" key="7">
    <source>
        <dbReference type="ARBA" id="ARBA00022723"/>
    </source>
</evidence>
<dbReference type="GO" id="GO:0020037">
    <property type="term" value="F:heme binding"/>
    <property type="evidence" value="ECO:0007669"/>
    <property type="project" value="InterPro"/>
</dbReference>
<evidence type="ECO:0000256" key="9">
    <source>
        <dbReference type="ARBA" id="ARBA00022857"/>
    </source>
</evidence>
<comment type="caution">
    <text evidence="15">Lacks conserved residue(s) required for the propagation of feature annotation.</text>
</comment>
<keyword evidence="11 15" id="KW-0408">Iron</keyword>
<keyword evidence="15" id="KW-0216">Detoxification</keyword>
<dbReference type="RefSeq" id="WP_133579948.1">
    <property type="nucleotide sequence ID" value="NZ_SNYJ01000005.1"/>
</dbReference>
<dbReference type="GO" id="GO:0071500">
    <property type="term" value="P:cellular response to nitrosative stress"/>
    <property type="evidence" value="ECO:0007669"/>
    <property type="project" value="TreeGrafter"/>
</dbReference>
<dbReference type="GO" id="GO:0009636">
    <property type="term" value="P:response to toxic substance"/>
    <property type="evidence" value="ECO:0007669"/>
    <property type="project" value="UniProtKB-KW"/>
</dbReference>
<dbReference type="Proteomes" id="UP000295632">
    <property type="component" value="Unassembled WGS sequence"/>
</dbReference>
<dbReference type="InterPro" id="IPR023950">
    <property type="entry name" value="Hmp"/>
</dbReference>
<keyword evidence="5 15" id="KW-0561">Oxygen transport</keyword>
<dbReference type="GO" id="GO:0071949">
    <property type="term" value="F:FAD binding"/>
    <property type="evidence" value="ECO:0007669"/>
    <property type="project" value="InterPro"/>
</dbReference>
<comment type="catalytic activity">
    <reaction evidence="14 15">
        <text>2 nitric oxide + NADPH + 2 O2 = 2 nitrate + NADP(+) + H(+)</text>
        <dbReference type="Rhea" id="RHEA:19465"/>
        <dbReference type="ChEBI" id="CHEBI:15378"/>
        <dbReference type="ChEBI" id="CHEBI:15379"/>
        <dbReference type="ChEBI" id="CHEBI:16480"/>
        <dbReference type="ChEBI" id="CHEBI:17632"/>
        <dbReference type="ChEBI" id="CHEBI:57783"/>
        <dbReference type="ChEBI" id="CHEBI:58349"/>
        <dbReference type="EC" id="1.14.12.17"/>
    </reaction>
</comment>
<dbReference type="GO" id="GO:0005344">
    <property type="term" value="F:oxygen carrier activity"/>
    <property type="evidence" value="ECO:0007669"/>
    <property type="project" value="UniProtKB-UniRule"/>
</dbReference>
<comment type="catalytic activity">
    <reaction evidence="13 15">
        <text>2 nitric oxide + NADH + 2 O2 = 2 nitrate + NAD(+) + H(+)</text>
        <dbReference type="Rhea" id="RHEA:19469"/>
        <dbReference type="ChEBI" id="CHEBI:15378"/>
        <dbReference type="ChEBI" id="CHEBI:15379"/>
        <dbReference type="ChEBI" id="CHEBI:16480"/>
        <dbReference type="ChEBI" id="CHEBI:17632"/>
        <dbReference type="ChEBI" id="CHEBI:57540"/>
        <dbReference type="ChEBI" id="CHEBI:57945"/>
        <dbReference type="EC" id="1.14.12.17"/>
    </reaction>
</comment>
<keyword evidence="7 15" id="KW-0479">Metal-binding</keyword>
<evidence type="ECO:0000256" key="14">
    <source>
        <dbReference type="ARBA" id="ARBA00049433"/>
    </source>
</evidence>
<dbReference type="HAMAP" id="MF_01252">
    <property type="entry name" value="Hmp"/>
    <property type="match status" value="1"/>
</dbReference>
<dbReference type="Pfam" id="PF00042">
    <property type="entry name" value="Globin"/>
    <property type="match status" value="1"/>
</dbReference>
<keyword evidence="12 15" id="KW-0520">NAD</keyword>
<protein>
    <recommendedName>
        <fullName evidence="15">Flavohemoprotein</fullName>
    </recommendedName>
    <alternativeName>
        <fullName evidence="15">Flavohemoglobin</fullName>
    </alternativeName>
    <alternativeName>
        <fullName evidence="15">Hemoglobin-like protein</fullName>
    </alternativeName>
    <alternativeName>
        <fullName evidence="15">Nitric oxide dioxygenase</fullName>
        <shortName evidence="15">NO oxygenase</shortName>
        <shortName evidence="15">NOD</shortName>
        <ecNumber evidence="15">1.14.12.17</ecNumber>
    </alternativeName>
</protein>
<dbReference type="InterPro" id="IPR017938">
    <property type="entry name" value="Riboflavin_synthase-like_b-brl"/>
</dbReference>
<evidence type="ECO:0000259" key="17">
    <source>
        <dbReference type="PROSITE" id="PS51384"/>
    </source>
</evidence>
<dbReference type="InterPro" id="IPR017927">
    <property type="entry name" value="FAD-bd_FR_type"/>
</dbReference>
<comment type="similarity">
    <text evidence="2 15">Belongs to the globin family. Two-domain flavohemoproteins subfamily.</text>
</comment>
<evidence type="ECO:0000256" key="11">
    <source>
        <dbReference type="ARBA" id="ARBA00023004"/>
    </source>
</evidence>
<keyword evidence="9 15" id="KW-0521">NADP</keyword>
<dbReference type="PROSITE" id="PS01033">
    <property type="entry name" value="GLOBIN"/>
    <property type="match status" value="1"/>
</dbReference>
<evidence type="ECO:0000256" key="13">
    <source>
        <dbReference type="ARBA" id="ARBA00048649"/>
    </source>
</evidence>
<comment type="cofactor">
    <cofactor evidence="15">
        <name>heme b</name>
        <dbReference type="ChEBI" id="CHEBI:60344"/>
    </cofactor>
    <text evidence="15">Binds 1 heme b (iron(II)-protoporphyrin IX) group per subunit.</text>
</comment>
<organism evidence="18 19">
    <name type="scientific">Aureibacillus halotolerans</name>
    <dbReference type="NCBI Taxonomy" id="1508390"/>
    <lineage>
        <taxon>Bacteria</taxon>
        <taxon>Bacillati</taxon>
        <taxon>Bacillota</taxon>
        <taxon>Bacilli</taxon>
        <taxon>Bacillales</taxon>
        <taxon>Bacillaceae</taxon>
        <taxon>Aureibacillus</taxon>
    </lineage>
</organism>
<comment type="cofactor">
    <cofactor evidence="15">
        <name>FAD</name>
        <dbReference type="ChEBI" id="CHEBI:57692"/>
    </cofactor>
    <text evidence="15">Binds 1 FAD per subunit.</text>
</comment>
<reference evidence="18 19" key="1">
    <citation type="submission" date="2019-03" db="EMBL/GenBank/DDBJ databases">
        <title>Genomic Encyclopedia of Type Strains, Phase IV (KMG-IV): sequencing the most valuable type-strain genomes for metagenomic binning, comparative biology and taxonomic classification.</title>
        <authorList>
            <person name="Goeker M."/>
        </authorList>
    </citation>
    <scope>NUCLEOTIDE SEQUENCE [LARGE SCALE GENOMIC DNA]</scope>
    <source>
        <strain evidence="18 19">DSM 28697</strain>
    </source>
</reference>
<comment type="caution">
    <text evidence="18">The sequence shown here is derived from an EMBL/GenBank/DDBJ whole genome shotgun (WGS) entry which is preliminary data.</text>
</comment>
<feature type="domain" description="Globin" evidence="16">
    <location>
        <begin position="7"/>
        <end position="144"/>
    </location>
</feature>
<keyword evidence="8 15" id="KW-0274">FAD</keyword>
<keyword evidence="10 15" id="KW-0560">Oxidoreductase</keyword>
<keyword evidence="3 15" id="KW-0813">Transport</keyword>
<dbReference type="CDD" id="cd06184">
    <property type="entry name" value="flavohem_like_fad_nad_binding"/>
    <property type="match status" value="1"/>
</dbReference>
<evidence type="ECO:0000256" key="2">
    <source>
        <dbReference type="ARBA" id="ARBA00008414"/>
    </source>
</evidence>
<evidence type="ECO:0000256" key="1">
    <source>
        <dbReference type="ARBA" id="ARBA00006401"/>
    </source>
</evidence>
<gene>
    <name evidence="15" type="primary">hmp</name>
    <name evidence="18" type="ORF">EV213_10597</name>
</gene>